<sequence>MSLTVDYFLTYVLPLLTAWSRRSRSAPENTTTTSTPTSQVEAINADEPFLAQRSTSAAASLLQDEDLEAGPVVAIVPAVREASEQAAGQSPSTGTNRVSFRYSRLATDQRSSPKLKEHLNLSFFLIITPAGVLFNLFVARTATEPISKSPSLIVASVSAFTSLVSGFWFMIDTMRQMRGRRNPNNPPCSWYNLFLCLSVMSLVFTVLSLIASFLPKTYYYFPVVLLPTMPILGIAFHDVCWSDEHGHLLPVGNNNGADADHHKADRKRSVQLVISMTTFSLMGSLGTSIGYKKNYSNRADHSFVKVSIYFMIGAAITGLVTLLINGLNKQGKEDWKRVAAGNAIMLALLVPSVLIVAETFLGGALLAGTSSPLVIAVLIWPFMEFHVPCDDSSNGEEKELKPLYTLALTATSVSFGAIMAVFAGFLGGGEGKGKTLEVAIFAVASCFLSGVSLCALTFRTPKKASVGVAARLLACFTFVLIVLAAFTLVCYVG</sequence>
<dbReference type="EnsemblPlants" id="ONIVA06G30390.1">
    <property type="protein sequence ID" value="ONIVA06G30390.1"/>
    <property type="gene ID" value="ONIVA06G30390"/>
</dbReference>
<feature type="transmembrane region" description="Helical" evidence="1">
    <location>
        <begin position="119"/>
        <end position="139"/>
    </location>
</feature>
<feature type="transmembrane region" description="Helical" evidence="1">
    <location>
        <begin position="272"/>
        <end position="291"/>
    </location>
</feature>
<dbReference type="STRING" id="4536.A0A0E0HVJ5"/>
<protein>
    <submittedName>
        <fullName evidence="2">Uncharacterized protein</fullName>
    </submittedName>
</protein>
<dbReference type="OMA" id="VISMTTF"/>
<feature type="transmembrane region" description="Helical" evidence="1">
    <location>
        <begin position="151"/>
        <end position="171"/>
    </location>
</feature>
<reference evidence="2" key="1">
    <citation type="submission" date="2015-04" db="UniProtKB">
        <authorList>
            <consortium name="EnsemblPlants"/>
        </authorList>
    </citation>
    <scope>IDENTIFICATION</scope>
    <source>
        <strain evidence="2">SL10</strain>
    </source>
</reference>
<dbReference type="AlphaFoldDB" id="A0A0E0HVJ5"/>
<feature type="transmembrane region" description="Helical" evidence="1">
    <location>
        <begin position="339"/>
        <end position="357"/>
    </location>
</feature>
<feature type="transmembrane region" description="Helical" evidence="1">
    <location>
        <begin position="191"/>
        <end position="211"/>
    </location>
</feature>
<accession>A0A0E0HVJ5</accession>
<keyword evidence="1" id="KW-0472">Membrane</keyword>
<feature type="transmembrane region" description="Helical" evidence="1">
    <location>
        <begin position="363"/>
        <end position="382"/>
    </location>
</feature>
<name>A0A0E0HVJ5_ORYNI</name>
<feature type="transmembrane region" description="Helical" evidence="1">
    <location>
        <begin position="217"/>
        <end position="236"/>
    </location>
</feature>
<evidence type="ECO:0000256" key="1">
    <source>
        <dbReference type="SAM" id="Phobius"/>
    </source>
</evidence>
<feature type="transmembrane region" description="Helical" evidence="1">
    <location>
        <begin position="438"/>
        <end position="458"/>
    </location>
</feature>
<feature type="transmembrane region" description="Helical" evidence="1">
    <location>
        <begin position="470"/>
        <end position="492"/>
    </location>
</feature>
<reference evidence="2" key="2">
    <citation type="submission" date="2018-04" db="EMBL/GenBank/DDBJ databases">
        <title>OnivRS2 (Oryza nivara Reference Sequence Version 2).</title>
        <authorList>
            <person name="Zhang J."/>
            <person name="Kudrna D."/>
            <person name="Lee S."/>
            <person name="Talag J."/>
            <person name="Rajasekar S."/>
            <person name="Welchert J."/>
            <person name="Hsing Y.-I."/>
            <person name="Wing R.A."/>
        </authorList>
    </citation>
    <scope>NUCLEOTIDE SEQUENCE [LARGE SCALE GENOMIC DNA]</scope>
    <source>
        <strain evidence="2">SL10</strain>
    </source>
</reference>
<dbReference type="Proteomes" id="UP000006591">
    <property type="component" value="Chromosome 6"/>
</dbReference>
<keyword evidence="3" id="KW-1185">Reference proteome</keyword>
<organism evidence="2">
    <name type="scientific">Oryza nivara</name>
    <name type="common">Indian wild rice</name>
    <name type="synonym">Oryza sativa f. spontanea</name>
    <dbReference type="NCBI Taxonomy" id="4536"/>
    <lineage>
        <taxon>Eukaryota</taxon>
        <taxon>Viridiplantae</taxon>
        <taxon>Streptophyta</taxon>
        <taxon>Embryophyta</taxon>
        <taxon>Tracheophyta</taxon>
        <taxon>Spermatophyta</taxon>
        <taxon>Magnoliopsida</taxon>
        <taxon>Liliopsida</taxon>
        <taxon>Poales</taxon>
        <taxon>Poaceae</taxon>
        <taxon>BOP clade</taxon>
        <taxon>Oryzoideae</taxon>
        <taxon>Oryzeae</taxon>
        <taxon>Oryzinae</taxon>
        <taxon>Oryza</taxon>
    </lineage>
</organism>
<feature type="transmembrane region" description="Helical" evidence="1">
    <location>
        <begin position="403"/>
        <end position="426"/>
    </location>
</feature>
<proteinExistence type="predicted"/>
<dbReference type="HOGENOM" id="CLU_553644_0_0_1"/>
<keyword evidence="1" id="KW-0812">Transmembrane</keyword>
<evidence type="ECO:0000313" key="2">
    <source>
        <dbReference type="EnsemblPlants" id="ONIVA06G30390.1"/>
    </source>
</evidence>
<dbReference type="Gramene" id="ONIVA06G30390.1">
    <property type="protein sequence ID" value="ONIVA06G30390.1"/>
    <property type="gene ID" value="ONIVA06G30390"/>
</dbReference>
<evidence type="ECO:0000313" key="3">
    <source>
        <dbReference type="Proteomes" id="UP000006591"/>
    </source>
</evidence>
<feature type="transmembrane region" description="Helical" evidence="1">
    <location>
        <begin position="306"/>
        <end position="327"/>
    </location>
</feature>
<keyword evidence="1" id="KW-1133">Transmembrane helix</keyword>